<dbReference type="RefSeq" id="WP_209380558.1">
    <property type="nucleotide sequence ID" value="NZ_JAGIZB010000015.1"/>
</dbReference>
<feature type="chain" id="PRO_5045402763" description="DUF4412 domain-containing protein" evidence="1">
    <location>
        <begin position="21"/>
        <end position="200"/>
    </location>
</feature>
<accession>A0ABS4AGY4</accession>
<dbReference type="EMBL" id="JAGIZB010000015">
    <property type="protein sequence ID" value="MBP0446292.1"/>
    <property type="molecule type" value="Genomic_DNA"/>
</dbReference>
<evidence type="ECO:0000256" key="1">
    <source>
        <dbReference type="SAM" id="SignalP"/>
    </source>
</evidence>
<name>A0ABS4AGY4_9PROT</name>
<evidence type="ECO:0000313" key="3">
    <source>
        <dbReference type="Proteomes" id="UP000681594"/>
    </source>
</evidence>
<feature type="signal peptide" evidence="1">
    <location>
        <begin position="1"/>
        <end position="20"/>
    </location>
</feature>
<dbReference type="Proteomes" id="UP000681594">
    <property type="component" value="Unassembled WGS sequence"/>
</dbReference>
<evidence type="ECO:0000313" key="2">
    <source>
        <dbReference type="EMBL" id="MBP0446292.1"/>
    </source>
</evidence>
<keyword evidence="1" id="KW-0732">Signal</keyword>
<proteinExistence type="predicted"/>
<reference evidence="2 3" key="1">
    <citation type="submission" date="2021-03" db="EMBL/GenBank/DDBJ databases">
        <authorList>
            <person name="So Y."/>
        </authorList>
    </citation>
    <scope>NUCLEOTIDE SEQUENCE [LARGE SCALE GENOMIC DNA]</scope>
    <source>
        <strain evidence="2 3">SSH11</strain>
    </source>
</reference>
<comment type="caution">
    <text evidence="2">The sequence shown here is derived from an EMBL/GenBank/DDBJ whole genome shotgun (WGS) entry which is preliminary data.</text>
</comment>
<evidence type="ECO:0008006" key="4">
    <source>
        <dbReference type="Google" id="ProtNLM"/>
    </source>
</evidence>
<gene>
    <name evidence="2" type="ORF">J8J14_16080</name>
</gene>
<organism evidence="2 3">
    <name type="scientific">Pararoseomonas baculiformis</name>
    <dbReference type="NCBI Taxonomy" id="2820812"/>
    <lineage>
        <taxon>Bacteria</taxon>
        <taxon>Pseudomonadati</taxon>
        <taxon>Pseudomonadota</taxon>
        <taxon>Alphaproteobacteria</taxon>
        <taxon>Acetobacterales</taxon>
        <taxon>Acetobacteraceae</taxon>
        <taxon>Pararoseomonas</taxon>
    </lineage>
</organism>
<sequence>MRAPAALLLPLVLLSSAASAQAPARPEMPSLQPSRDVAVTYRVSGAGPEAREMRVAWLASAGLSRMEPPGAPGWILVERQPARATMVVDSQLTFMRLPPHLAAGMALDLPAGAELARAGEDRVAGQPCTIWQAGRAHGRARLCVTADGLLLRSVSPLPHGGENRLEAVSVRYGAQDAARFRIPQGYSARTAPGPLIPERR</sequence>
<protein>
    <recommendedName>
        <fullName evidence="4">DUF4412 domain-containing protein</fullName>
    </recommendedName>
</protein>
<keyword evidence="3" id="KW-1185">Reference proteome</keyword>